<evidence type="ECO:0000259" key="6">
    <source>
        <dbReference type="Pfam" id="PF09864"/>
    </source>
</evidence>
<protein>
    <submittedName>
        <fullName evidence="7">MliC family protein</fullName>
    </submittedName>
</protein>
<dbReference type="Gene3D" id="2.40.128.200">
    <property type="match status" value="1"/>
</dbReference>
<organism evidence="7 8">
    <name type="scientific">Microbulbifer halophilus</name>
    <dbReference type="NCBI Taxonomy" id="453963"/>
    <lineage>
        <taxon>Bacteria</taxon>
        <taxon>Pseudomonadati</taxon>
        <taxon>Pseudomonadota</taxon>
        <taxon>Gammaproteobacteria</taxon>
        <taxon>Cellvibrionales</taxon>
        <taxon>Microbulbiferaceae</taxon>
        <taxon>Microbulbifer</taxon>
    </lineage>
</organism>
<feature type="signal peptide" evidence="5">
    <location>
        <begin position="1"/>
        <end position="17"/>
    </location>
</feature>
<evidence type="ECO:0000256" key="2">
    <source>
        <dbReference type="ARBA" id="ARBA00023136"/>
    </source>
</evidence>
<reference evidence="8" key="1">
    <citation type="journal article" date="2019" name="Int. J. Syst. Evol. Microbiol.">
        <title>The Global Catalogue of Microorganisms (GCM) 10K type strain sequencing project: providing services to taxonomists for standard genome sequencing and annotation.</title>
        <authorList>
            <consortium name="The Broad Institute Genomics Platform"/>
            <consortium name="The Broad Institute Genome Sequencing Center for Infectious Disease"/>
            <person name="Wu L."/>
            <person name="Ma J."/>
        </authorList>
    </citation>
    <scope>NUCLEOTIDE SEQUENCE [LARGE SCALE GENOMIC DNA]</scope>
    <source>
        <strain evidence="8">KCTC 12848</strain>
    </source>
</reference>
<dbReference type="Pfam" id="PF09864">
    <property type="entry name" value="MliC"/>
    <property type="match status" value="1"/>
</dbReference>
<evidence type="ECO:0000313" key="7">
    <source>
        <dbReference type="EMBL" id="MFD2311920.1"/>
    </source>
</evidence>
<dbReference type="EMBL" id="JBHUJD010000024">
    <property type="protein sequence ID" value="MFD2311920.1"/>
    <property type="molecule type" value="Genomic_DNA"/>
</dbReference>
<name>A0ABW5EIR5_9GAMM</name>
<feature type="chain" id="PRO_5045300727" evidence="5">
    <location>
        <begin position="18"/>
        <end position="118"/>
    </location>
</feature>
<dbReference type="SUPFAM" id="SSF141488">
    <property type="entry name" value="YdhA-like"/>
    <property type="match status" value="1"/>
</dbReference>
<evidence type="ECO:0000256" key="1">
    <source>
        <dbReference type="ARBA" id="ARBA00022729"/>
    </source>
</evidence>
<proteinExistence type="predicted"/>
<dbReference type="InterPro" id="IPR018660">
    <property type="entry name" value="MliC"/>
</dbReference>
<evidence type="ECO:0000313" key="8">
    <source>
        <dbReference type="Proteomes" id="UP001597425"/>
    </source>
</evidence>
<keyword evidence="4" id="KW-0449">Lipoprotein</keyword>
<feature type="domain" description="C-type lysozyme inhibitor" evidence="6">
    <location>
        <begin position="34"/>
        <end position="102"/>
    </location>
</feature>
<keyword evidence="2" id="KW-0472">Membrane</keyword>
<keyword evidence="1 5" id="KW-0732">Signal</keyword>
<evidence type="ECO:0000256" key="3">
    <source>
        <dbReference type="ARBA" id="ARBA00023139"/>
    </source>
</evidence>
<dbReference type="Proteomes" id="UP001597425">
    <property type="component" value="Unassembled WGS sequence"/>
</dbReference>
<dbReference type="InterPro" id="IPR036328">
    <property type="entry name" value="MliC_sf"/>
</dbReference>
<sequence length="118" mass="12622">MVRFALAGILCAGLVTACSHKADGSDIAFETHSYRCENGEQLEVKYATPEDGPSMATLSYDGKLVPMHQEPAASGALYVADRGQPGYRWHTKGDSGILSLQDIGGESEKTLLKDCVSE</sequence>
<dbReference type="PROSITE" id="PS51257">
    <property type="entry name" value="PROKAR_LIPOPROTEIN"/>
    <property type="match status" value="1"/>
</dbReference>
<gene>
    <name evidence="7" type="ORF">ACFSKX_15930</name>
</gene>
<evidence type="ECO:0000256" key="4">
    <source>
        <dbReference type="ARBA" id="ARBA00023288"/>
    </source>
</evidence>
<comment type="caution">
    <text evidence="7">The sequence shown here is derived from an EMBL/GenBank/DDBJ whole genome shotgun (WGS) entry which is preliminary data.</text>
</comment>
<dbReference type="RefSeq" id="WP_265722717.1">
    <property type="nucleotide sequence ID" value="NZ_JAPIVK010000027.1"/>
</dbReference>
<keyword evidence="3" id="KW-0564">Palmitate</keyword>
<accession>A0ABW5EIR5</accession>
<evidence type="ECO:0000256" key="5">
    <source>
        <dbReference type="SAM" id="SignalP"/>
    </source>
</evidence>
<keyword evidence="8" id="KW-1185">Reference proteome</keyword>